<accession>A0A843UEQ6</accession>
<organism evidence="3 4">
    <name type="scientific">Colocasia esculenta</name>
    <name type="common">Wild taro</name>
    <name type="synonym">Arum esculentum</name>
    <dbReference type="NCBI Taxonomy" id="4460"/>
    <lineage>
        <taxon>Eukaryota</taxon>
        <taxon>Viridiplantae</taxon>
        <taxon>Streptophyta</taxon>
        <taxon>Embryophyta</taxon>
        <taxon>Tracheophyta</taxon>
        <taxon>Spermatophyta</taxon>
        <taxon>Magnoliopsida</taxon>
        <taxon>Liliopsida</taxon>
        <taxon>Araceae</taxon>
        <taxon>Aroideae</taxon>
        <taxon>Colocasieae</taxon>
        <taxon>Colocasia</taxon>
    </lineage>
</organism>
<dbReference type="PANTHER" id="PTHR47186">
    <property type="entry name" value="LEUCINE-RICH REPEAT-CONTAINING PROTEIN 57"/>
    <property type="match status" value="1"/>
</dbReference>
<keyword evidence="1" id="KW-0677">Repeat</keyword>
<gene>
    <name evidence="3" type="ORF">Taro_012888</name>
</gene>
<proteinExistence type="predicted"/>
<dbReference type="Gene3D" id="3.80.10.10">
    <property type="entry name" value="Ribonuclease Inhibitor"/>
    <property type="match status" value="2"/>
</dbReference>
<evidence type="ECO:0000259" key="2">
    <source>
        <dbReference type="Pfam" id="PF23598"/>
    </source>
</evidence>
<dbReference type="InterPro" id="IPR032675">
    <property type="entry name" value="LRR_dom_sf"/>
</dbReference>
<sequence length="271" mass="31008">MSIKEKELPDKTSRQPDLVTLLLGDHDVDIQKDSRSRVFGSFDDLFKFLPQLRVLDLSRTDITCLPTSVSCLVNLNYLNISHTDISSLPLELNKLRNLRQLNLRNTPHLTDIPYRAICSFKKNLKTLNLYCSSYKWSHKKGEMQIRLESLLTFKLQELGINMKVVQDLAVLLRSPLRRSVTFLSLDEMSSLAKDSLELSFSSMSNLQQVYISSCSTLTELTFPCEKLQALQVLFLKGLPLSRIATQPASANHFLPCLHRLHISQCHQLEEF</sequence>
<dbReference type="SUPFAM" id="SSF52058">
    <property type="entry name" value="L domain-like"/>
    <property type="match status" value="1"/>
</dbReference>
<dbReference type="Pfam" id="PF23598">
    <property type="entry name" value="LRR_14"/>
    <property type="match status" value="1"/>
</dbReference>
<comment type="caution">
    <text evidence="3">The sequence shown here is derived from an EMBL/GenBank/DDBJ whole genome shotgun (WGS) entry which is preliminary data.</text>
</comment>
<dbReference type="AlphaFoldDB" id="A0A843UEQ6"/>
<protein>
    <recommendedName>
        <fullName evidence="2">Disease resistance R13L4/SHOC-2-like LRR domain-containing protein</fullName>
    </recommendedName>
</protein>
<evidence type="ECO:0000256" key="1">
    <source>
        <dbReference type="ARBA" id="ARBA00022737"/>
    </source>
</evidence>
<dbReference type="OrthoDB" id="664960at2759"/>
<dbReference type="EMBL" id="NMUH01000507">
    <property type="protein sequence ID" value="MQL80424.1"/>
    <property type="molecule type" value="Genomic_DNA"/>
</dbReference>
<reference evidence="3" key="1">
    <citation type="submission" date="2017-07" db="EMBL/GenBank/DDBJ databases">
        <title>Taro Niue Genome Assembly and Annotation.</title>
        <authorList>
            <person name="Atibalentja N."/>
            <person name="Keating K."/>
            <person name="Fields C.J."/>
        </authorList>
    </citation>
    <scope>NUCLEOTIDE SEQUENCE</scope>
    <source>
        <strain evidence="3">Niue_2</strain>
        <tissue evidence="3">Leaf</tissue>
    </source>
</reference>
<evidence type="ECO:0000313" key="3">
    <source>
        <dbReference type="EMBL" id="MQL80424.1"/>
    </source>
</evidence>
<name>A0A843UEQ6_COLES</name>
<evidence type="ECO:0000313" key="4">
    <source>
        <dbReference type="Proteomes" id="UP000652761"/>
    </source>
</evidence>
<dbReference type="Proteomes" id="UP000652761">
    <property type="component" value="Unassembled WGS sequence"/>
</dbReference>
<dbReference type="InterPro" id="IPR055414">
    <property type="entry name" value="LRR_R13L4/SHOC2-like"/>
</dbReference>
<feature type="domain" description="Disease resistance R13L4/SHOC-2-like LRR" evidence="2">
    <location>
        <begin position="50"/>
        <end position="263"/>
    </location>
</feature>
<dbReference type="PANTHER" id="PTHR47186:SF13">
    <property type="entry name" value="DISEASE RESISTANCE PROTEIN RGA3"/>
    <property type="match status" value="1"/>
</dbReference>
<keyword evidence="4" id="KW-1185">Reference proteome</keyword>